<proteinExistence type="predicted"/>
<dbReference type="OrthoDB" id="5725171at2"/>
<sequence length="248" mass="27034">MRLMLRTINGLLLVLLCGLQAAIAQQLVTVNPGEIRVDGDKGVRQTVTWRIASRGGASSAQAEFVNLDNNRVLEAMAAPLGTSDSVGTVSEQLRISPAQARRWYSAGVRRLGYRRTFSGAGGSISNRVVIQLQFSGRLAGLSASPAQQTLTENSGQMMLKWDFRGAGLGELNAVSTNGYFLDGDRVVYTVEQRLVTDGQRRITEVVQLPPGLVKGLLAEGVEQLRYSRTFIDSKDRQRSASVIVNLRR</sequence>
<accession>A0A1H3YMD0</accession>
<name>A0A1H3YMD0_9GAMM</name>
<evidence type="ECO:0000256" key="1">
    <source>
        <dbReference type="SAM" id="SignalP"/>
    </source>
</evidence>
<keyword evidence="3" id="KW-1185">Reference proteome</keyword>
<feature type="signal peptide" evidence="1">
    <location>
        <begin position="1"/>
        <end position="24"/>
    </location>
</feature>
<keyword evidence="1" id="KW-0732">Signal</keyword>
<dbReference type="Proteomes" id="UP000198658">
    <property type="component" value="Unassembled WGS sequence"/>
</dbReference>
<evidence type="ECO:0000313" key="2">
    <source>
        <dbReference type="EMBL" id="SEA12769.1"/>
    </source>
</evidence>
<evidence type="ECO:0000313" key="3">
    <source>
        <dbReference type="Proteomes" id="UP000198658"/>
    </source>
</evidence>
<gene>
    <name evidence="2" type="ORF">SAMN05216562_1865</name>
</gene>
<dbReference type="RefSeq" id="WP_139304848.1">
    <property type="nucleotide sequence ID" value="NZ_FNQO01000002.1"/>
</dbReference>
<dbReference type="EMBL" id="FNQO01000002">
    <property type="protein sequence ID" value="SEA12769.1"/>
    <property type="molecule type" value="Genomic_DNA"/>
</dbReference>
<protein>
    <submittedName>
        <fullName evidence="2">Uncharacterized protein</fullName>
    </submittedName>
</protein>
<reference evidence="3" key="1">
    <citation type="submission" date="2016-10" db="EMBL/GenBank/DDBJ databases">
        <authorList>
            <person name="Varghese N."/>
            <person name="Submissions S."/>
        </authorList>
    </citation>
    <scope>NUCLEOTIDE SEQUENCE [LARGE SCALE GENOMIC DNA]</scope>
    <source>
        <strain evidence="3">CGMCC 1.10657</strain>
    </source>
</reference>
<feature type="chain" id="PRO_5011639086" evidence="1">
    <location>
        <begin position="25"/>
        <end position="248"/>
    </location>
</feature>
<organism evidence="2 3">
    <name type="scientific">Microbulbifer marinus</name>
    <dbReference type="NCBI Taxonomy" id="658218"/>
    <lineage>
        <taxon>Bacteria</taxon>
        <taxon>Pseudomonadati</taxon>
        <taxon>Pseudomonadota</taxon>
        <taxon>Gammaproteobacteria</taxon>
        <taxon>Cellvibrionales</taxon>
        <taxon>Microbulbiferaceae</taxon>
        <taxon>Microbulbifer</taxon>
    </lineage>
</organism>
<dbReference type="AlphaFoldDB" id="A0A1H3YMD0"/>